<sequence length="590" mass="65439">MVRRRPEHDTLTTLPVFHSFGIGLLFRMLVSGRKLSVISAERPVTAANALSANVNVHTAVVFGSGYDSLGMLVFPSDSAAGLSREELLESIEPSLELGNAKVPAYARVSPDSVIIKDVGFEVPMTAKSTWIRSRLLELCGRDIEWFYAERELGNEVQAPVTDGDVGEIVRETMKLTLLIEDSKLADDSDFFSLGMDSLQASHARSRLLRRVDLGGHSLAANVAFDFPTVDRLTQHIVDVRNGRQSLHSFETMKLFAESLVRKYTRFSKIEPGAVAIPPGEIVLLTGATGTIGCHILHSLARQPHIEKLYCLVRAEQDTAAKARIIQAIAAARLDGLDESQMSKIVPLAIALGQHRLGLDDELYEVLRTVASVLRGRESPLREVLYDWEAASDMGYGQSKWVAGDTRYGMWNPTETIPIMVQSAITTGTLPITEGPLDTHFWLPVDLAAASIVELALQKSEGKSEGSASVFHVSNATPVQWSSEFLPALRRHGMLFEAVPATDWLCLLEKLNLPVEDNPAYRLLEWFKRKYQPKVDSEAQDNNLEMDLTNSRRCSSILRSGVRISDELIGKFLRYWTQLESWKALKLNSSQ</sequence>
<name>A0ACB9YIW4_9PEZI</name>
<proteinExistence type="predicted"/>
<evidence type="ECO:0000313" key="1">
    <source>
        <dbReference type="EMBL" id="KAI4858800.1"/>
    </source>
</evidence>
<organism evidence="1 2">
    <name type="scientific">Hypoxylon rubiginosum</name>
    <dbReference type="NCBI Taxonomy" id="110542"/>
    <lineage>
        <taxon>Eukaryota</taxon>
        <taxon>Fungi</taxon>
        <taxon>Dikarya</taxon>
        <taxon>Ascomycota</taxon>
        <taxon>Pezizomycotina</taxon>
        <taxon>Sordariomycetes</taxon>
        <taxon>Xylariomycetidae</taxon>
        <taxon>Xylariales</taxon>
        <taxon>Hypoxylaceae</taxon>
        <taxon>Hypoxylon</taxon>
    </lineage>
</organism>
<accession>A0ACB9YIW4</accession>
<protein>
    <submittedName>
        <fullName evidence="1">Uncharacterized protein</fullName>
    </submittedName>
</protein>
<dbReference type="Proteomes" id="UP001497700">
    <property type="component" value="Unassembled WGS sequence"/>
</dbReference>
<comment type="caution">
    <text evidence="1">The sequence shown here is derived from an EMBL/GenBank/DDBJ whole genome shotgun (WGS) entry which is preliminary data.</text>
</comment>
<reference evidence="1 2" key="1">
    <citation type="journal article" date="2022" name="New Phytol.">
        <title>Ecological generalism drives hyperdiversity of secondary metabolite gene clusters in xylarialean endophytes.</title>
        <authorList>
            <person name="Franco M.E.E."/>
            <person name="Wisecaver J.H."/>
            <person name="Arnold A.E."/>
            <person name="Ju Y.M."/>
            <person name="Slot J.C."/>
            <person name="Ahrendt S."/>
            <person name="Moore L.P."/>
            <person name="Eastman K.E."/>
            <person name="Scott K."/>
            <person name="Konkel Z."/>
            <person name="Mondo S.J."/>
            <person name="Kuo A."/>
            <person name="Hayes R.D."/>
            <person name="Haridas S."/>
            <person name="Andreopoulos B."/>
            <person name="Riley R."/>
            <person name="LaButti K."/>
            <person name="Pangilinan J."/>
            <person name="Lipzen A."/>
            <person name="Amirebrahimi M."/>
            <person name="Yan J."/>
            <person name="Adam C."/>
            <person name="Keymanesh K."/>
            <person name="Ng V."/>
            <person name="Louie K."/>
            <person name="Northen T."/>
            <person name="Drula E."/>
            <person name="Henrissat B."/>
            <person name="Hsieh H.M."/>
            <person name="Youens-Clark K."/>
            <person name="Lutzoni F."/>
            <person name="Miadlikowska J."/>
            <person name="Eastwood D.C."/>
            <person name="Hamelin R.C."/>
            <person name="Grigoriev I.V."/>
            <person name="U'Ren J.M."/>
        </authorList>
    </citation>
    <scope>NUCLEOTIDE SEQUENCE [LARGE SCALE GENOMIC DNA]</scope>
    <source>
        <strain evidence="1 2">CBS 119005</strain>
    </source>
</reference>
<evidence type="ECO:0000313" key="2">
    <source>
        <dbReference type="Proteomes" id="UP001497700"/>
    </source>
</evidence>
<keyword evidence="2" id="KW-1185">Reference proteome</keyword>
<dbReference type="EMBL" id="MU393686">
    <property type="protein sequence ID" value="KAI4858800.1"/>
    <property type="molecule type" value="Genomic_DNA"/>
</dbReference>
<gene>
    <name evidence="1" type="ORF">F4820DRAFT_462977</name>
</gene>